<dbReference type="GO" id="GO:0006400">
    <property type="term" value="P:tRNA modification"/>
    <property type="evidence" value="ECO:0007669"/>
    <property type="project" value="InterPro"/>
</dbReference>
<feature type="binding site" evidence="5">
    <location>
        <position position="339"/>
    </location>
    <ligand>
        <name>Zn(2+)</name>
        <dbReference type="ChEBI" id="CHEBI:29105"/>
    </ligand>
</feature>
<dbReference type="STRING" id="188477.A0A433TBW5"/>
<evidence type="ECO:0000313" key="8">
    <source>
        <dbReference type="EMBL" id="RUS79087.1"/>
    </source>
</evidence>
<evidence type="ECO:0000313" key="9">
    <source>
        <dbReference type="Proteomes" id="UP000271974"/>
    </source>
</evidence>
<evidence type="ECO:0000259" key="7">
    <source>
        <dbReference type="Pfam" id="PF01702"/>
    </source>
</evidence>
<dbReference type="OrthoDB" id="27601at2759"/>
<dbReference type="GO" id="GO:0046872">
    <property type="term" value="F:metal ion binding"/>
    <property type="evidence" value="ECO:0007669"/>
    <property type="project" value="UniProtKB-KW"/>
</dbReference>
<dbReference type="PANTHER" id="PTHR46064">
    <property type="entry name" value="QUEUINE TRNA-RIBOSYLTRANSFERASE ACCESSORY SUBUNIT 2"/>
    <property type="match status" value="1"/>
</dbReference>
<keyword evidence="9" id="KW-1185">Reference proteome</keyword>
<comment type="caution">
    <text evidence="8">The sequence shown here is derived from an EMBL/GenBank/DDBJ whole genome shotgun (WGS) entry which is preliminary data.</text>
</comment>
<reference evidence="8 9" key="1">
    <citation type="submission" date="2019-01" db="EMBL/GenBank/DDBJ databases">
        <title>A draft genome assembly of the solar-powered sea slug Elysia chlorotica.</title>
        <authorList>
            <person name="Cai H."/>
            <person name="Li Q."/>
            <person name="Fang X."/>
            <person name="Li J."/>
            <person name="Curtis N.E."/>
            <person name="Altenburger A."/>
            <person name="Shibata T."/>
            <person name="Feng M."/>
            <person name="Maeda T."/>
            <person name="Schwartz J.A."/>
            <person name="Shigenobu S."/>
            <person name="Lundholm N."/>
            <person name="Nishiyama T."/>
            <person name="Yang H."/>
            <person name="Hasebe M."/>
            <person name="Li S."/>
            <person name="Pierce S.K."/>
            <person name="Wang J."/>
        </authorList>
    </citation>
    <scope>NUCLEOTIDE SEQUENCE [LARGE SCALE GENOMIC DNA]</scope>
    <source>
        <strain evidence="8">EC2010</strain>
        <tissue evidence="8">Whole organism of an adult</tissue>
    </source>
</reference>
<feature type="region of interest" description="Disordered" evidence="6">
    <location>
        <begin position="300"/>
        <end position="322"/>
    </location>
</feature>
<keyword evidence="1 5" id="KW-0963">Cytoplasm</keyword>
<name>A0A433TBW5_ELYCH</name>
<evidence type="ECO:0000256" key="2">
    <source>
        <dbReference type="ARBA" id="ARBA00022694"/>
    </source>
</evidence>
<dbReference type="SUPFAM" id="SSF51713">
    <property type="entry name" value="tRNA-guanine transglycosylase"/>
    <property type="match status" value="1"/>
</dbReference>
<dbReference type="HAMAP" id="MF_03043">
    <property type="entry name" value="QTRT2"/>
    <property type="match status" value="1"/>
</dbReference>
<dbReference type="GO" id="GO:0008479">
    <property type="term" value="F:tRNA-guanosine(34) queuine transglycosylase activity"/>
    <property type="evidence" value="ECO:0007669"/>
    <property type="project" value="UniProtKB-UniRule"/>
</dbReference>
<evidence type="ECO:0000256" key="5">
    <source>
        <dbReference type="HAMAP-Rule" id="MF_03043"/>
    </source>
</evidence>
<dbReference type="EMBL" id="RQTK01000471">
    <property type="protein sequence ID" value="RUS79087.1"/>
    <property type="molecule type" value="Genomic_DNA"/>
</dbReference>
<comment type="cofactor">
    <cofactor evidence="5">
        <name>Zn(2+)</name>
        <dbReference type="ChEBI" id="CHEBI:29105"/>
    </cofactor>
    <text evidence="5">Binds 1 zinc ion per subunit.</text>
</comment>
<dbReference type="Pfam" id="PF01702">
    <property type="entry name" value="TGT"/>
    <property type="match status" value="1"/>
</dbReference>
<feature type="binding site" evidence="5">
    <location>
        <position position="341"/>
    </location>
    <ligand>
        <name>Zn(2+)</name>
        <dbReference type="ChEBI" id="CHEBI:29105"/>
    </ligand>
</feature>
<evidence type="ECO:0000256" key="1">
    <source>
        <dbReference type="ARBA" id="ARBA00022490"/>
    </source>
</evidence>
<dbReference type="AlphaFoldDB" id="A0A433TBW5"/>
<keyword evidence="4 5" id="KW-0862">Zinc</keyword>
<dbReference type="Gene3D" id="3.20.20.105">
    <property type="entry name" value="Queuine tRNA-ribosyltransferase-like"/>
    <property type="match status" value="1"/>
</dbReference>
<sequence>MKFSVEKVVGGGRLGSILPGGRHEASVIETPMCTLFTKVGSAPHLGYEMLKRVSNIPDVATMSLGGLAAHHESVCKFGKGLGNFTALKSNIIFTTLHDASSAVTSGKNDRNGVAVWGKGGKFKMDPSLYVKVQEAFRPDWFQALSDGDTDRDTGKKRLVKSVNNTLDFLDSTLQLLKESEILRDSSLIGAIEGGFDEEERQRSARETSARPVHGFLIEGFEKGHSGLDLFSLENFSSLLTKTLSCLPEDKPRIMETAWSPLQVVKAFQLGIDVFSSVYPYMLTQKGQALVADYTIPPKSPSANLESEKSEDSSPPHSGSVIDLNGKSNFEDFRPVLPGCDCYCCSNFSRSYIHHLLNTSELLAYVLLMIHNFHQYFHFFCCLRNSAREGTLEDLQTSLELQNSCSCHTS</sequence>
<dbReference type="InterPro" id="IPR050852">
    <property type="entry name" value="Queuine_tRNA-ribosyltrfase"/>
</dbReference>
<feature type="domain" description="tRNA-guanine(15) transglycosylase-like" evidence="7">
    <location>
        <begin position="24"/>
        <end position="397"/>
    </location>
</feature>
<dbReference type="GO" id="GO:0005737">
    <property type="term" value="C:cytoplasm"/>
    <property type="evidence" value="ECO:0007669"/>
    <property type="project" value="UniProtKB-SubCell"/>
</dbReference>
<accession>A0A433TBW5</accession>
<comment type="similarity">
    <text evidence="5">Belongs to the queuine tRNA-ribosyltransferase family. QTRT2 subfamily.</text>
</comment>
<comment type="subcellular location">
    <subcellularLocation>
        <location evidence="5">Cytoplasm</location>
    </subcellularLocation>
</comment>
<evidence type="ECO:0000256" key="6">
    <source>
        <dbReference type="SAM" id="MobiDB-lite"/>
    </source>
</evidence>
<comment type="subunit">
    <text evidence="5">Heterodimer of a catalytic subunit and an accessory subunit.</text>
</comment>
<comment type="function">
    <text evidence="5">Non-catalytic subunit of the queuine tRNA-ribosyltransferase (TGT) that catalyzes the base-exchange of a guanine (G) residue with queuine (Q) at position 34 (anticodon wobble position) in tRNAs with GU(N) anticodons (tRNA-Asp, -Asn, -His and -Tyr), resulting in the hypermodified nucleoside queuosine (7-(((4,5-cis-dihydroxy-2-cyclopenten-1-yl)amino)methyl)-7-deazaguanosine).</text>
</comment>
<keyword evidence="3 5" id="KW-0479">Metal-binding</keyword>
<evidence type="ECO:0000256" key="4">
    <source>
        <dbReference type="ARBA" id="ARBA00022833"/>
    </source>
</evidence>
<dbReference type="InterPro" id="IPR002616">
    <property type="entry name" value="tRNA_ribo_trans-like"/>
</dbReference>
<feature type="binding site" evidence="5">
    <location>
        <position position="344"/>
    </location>
    <ligand>
        <name>Zn(2+)</name>
        <dbReference type="ChEBI" id="CHEBI:29105"/>
    </ligand>
</feature>
<feature type="binding site" evidence="5">
    <location>
        <position position="370"/>
    </location>
    <ligand>
        <name>Zn(2+)</name>
        <dbReference type="ChEBI" id="CHEBI:29105"/>
    </ligand>
</feature>
<dbReference type="InterPro" id="IPR028592">
    <property type="entry name" value="QTRTD1"/>
</dbReference>
<dbReference type="Proteomes" id="UP000271974">
    <property type="component" value="Unassembled WGS sequence"/>
</dbReference>
<organism evidence="8 9">
    <name type="scientific">Elysia chlorotica</name>
    <name type="common">Eastern emerald elysia</name>
    <name type="synonym">Sea slug</name>
    <dbReference type="NCBI Taxonomy" id="188477"/>
    <lineage>
        <taxon>Eukaryota</taxon>
        <taxon>Metazoa</taxon>
        <taxon>Spiralia</taxon>
        <taxon>Lophotrochozoa</taxon>
        <taxon>Mollusca</taxon>
        <taxon>Gastropoda</taxon>
        <taxon>Heterobranchia</taxon>
        <taxon>Euthyneura</taxon>
        <taxon>Panpulmonata</taxon>
        <taxon>Sacoglossa</taxon>
        <taxon>Placobranchoidea</taxon>
        <taxon>Plakobranchidae</taxon>
        <taxon>Elysia</taxon>
    </lineage>
</organism>
<evidence type="ECO:0000256" key="3">
    <source>
        <dbReference type="ARBA" id="ARBA00022723"/>
    </source>
</evidence>
<dbReference type="InterPro" id="IPR036511">
    <property type="entry name" value="TGT-like_sf"/>
</dbReference>
<proteinExistence type="inferred from homology"/>
<dbReference type="NCBIfam" id="TIGR00449">
    <property type="entry name" value="tgt_general"/>
    <property type="match status" value="1"/>
</dbReference>
<keyword evidence="2 5" id="KW-0819">tRNA processing</keyword>
<dbReference type="PANTHER" id="PTHR46064:SF1">
    <property type="entry name" value="QUEUINE TRNA-RIBOSYLTRANSFERASE ACCESSORY SUBUNIT 2"/>
    <property type="match status" value="1"/>
</dbReference>
<gene>
    <name evidence="8" type="ORF">EGW08_013140</name>
</gene>
<protein>
    <recommendedName>
        <fullName evidence="5">Queuine tRNA-ribosyltransferase accessory subunit 2</fullName>
    </recommendedName>
    <alternativeName>
        <fullName evidence="5">Queuine tRNA-ribosyltransferase domain-containing protein 1</fullName>
    </alternativeName>
</protein>